<evidence type="ECO:0000256" key="2">
    <source>
        <dbReference type="ARBA" id="ARBA00006285"/>
    </source>
</evidence>
<dbReference type="EMBL" id="JRPQ01000160">
    <property type="protein sequence ID" value="KGI21320.1"/>
    <property type="molecule type" value="Genomic_DNA"/>
</dbReference>
<dbReference type="InterPro" id="IPR015883">
    <property type="entry name" value="Glyco_hydro_20_cat"/>
</dbReference>
<evidence type="ECO:0000256" key="4">
    <source>
        <dbReference type="ARBA" id="ARBA00022801"/>
    </source>
</evidence>
<dbReference type="InterPro" id="IPR025705">
    <property type="entry name" value="Beta_hexosaminidase_sua/sub"/>
</dbReference>
<dbReference type="Proteomes" id="UP000029723">
    <property type="component" value="Unassembled WGS sequence"/>
</dbReference>
<dbReference type="Gene3D" id="3.20.20.80">
    <property type="entry name" value="Glycosidases"/>
    <property type="match status" value="1"/>
</dbReference>
<dbReference type="AlphaFoldDB" id="A0A098YNI6"/>
<reference evidence="10 11" key="1">
    <citation type="submission" date="2014-07" db="EMBL/GenBank/DDBJ databases">
        <authorList>
            <person name="McCorrison J."/>
            <person name="Sanka R."/>
            <person name="Torralba M."/>
            <person name="Gillis M."/>
            <person name="Haft D.H."/>
            <person name="Methe B."/>
            <person name="Sutton G."/>
            <person name="Nelson K.E."/>
        </authorList>
    </citation>
    <scope>NUCLEOTIDE SEQUENCE [LARGE SCALE GENOMIC DNA]</scope>
    <source>
        <strain evidence="10 11">S9-PR14</strain>
    </source>
</reference>
<sequence length="543" mass="62341">MMKRILCIMLLTTLFLQSYAGIANYEVVPLPQSIKLVKGQGFNLTDGTLIVYAGADEAMKRNAQFLAQYFKSMTNKEVSVTNDKRAKNGCIVLALDKKLKGDEAYHISVSNKTIRVTGKTPKGVFYGIQTLRKSLAEEIHQDAIVFPAVEIDDEPRFGYRGMMLDCARHFFPVSFVKKFIDLLALHNMNTFHWHLTDDQGWRIEIKKYPELTKIGSVRQRTVIGRDSDLDDGTPYGGYYTQEEAREIVEYARQRHIKVIPEIDMPGHMMAALATFPELGCTGGPYEVGFGWGIYLDVLCLGNEKIYPFLEDIIDELVPIFPAKEFHIGGDETPRDYWKVCPKCQALAKREGIDTHQLQAYFTKRMEKYLNSKGKIIIGWDEILEGDINPSATIMSWRGVSNGNKASADGHDVIMSPTEFAYFDYYQTDQTRNEPMAWGGYLPVEKVYSFDPAPDTLSTKAKQHIIGAQANLWTEYIPYTQQAEYMLLPRMAAMAEVQWMPVSQKNYQAFVKRLYRLAKVYDHEGYTYALHLWPERYHFNRNRW</sequence>
<dbReference type="CDD" id="cd06563">
    <property type="entry name" value="GH20_chitobiase-like"/>
    <property type="match status" value="1"/>
</dbReference>
<dbReference type="InterPro" id="IPR029018">
    <property type="entry name" value="Hex-like_dom2"/>
</dbReference>
<organism evidence="10 11">
    <name type="scientific">Hoylesella timonensis S9-PR14</name>
    <dbReference type="NCBI Taxonomy" id="1401062"/>
    <lineage>
        <taxon>Bacteria</taxon>
        <taxon>Pseudomonadati</taxon>
        <taxon>Bacteroidota</taxon>
        <taxon>Bacteroidia</taxon>
        <taxon>Bacteroidales</taxon>
        <taxon>Prevotellaceae</taxon>
        <taxon>Hoylesella</taxon>
    </lineage>
</organism>
<evidence type="ECO:0000313" key="11">
    <source>
        <dbReference type="Proteomes" id="UP000029723"/>
    </source>
</evidence>
<feature type="chain" id="PRO_5005166020" description="beta-N-acetylhexosaminidase" evidence="7">
    <location>
        <begin position="21"/>
        <end position="543"/>
    </location>
</feature>
<feature type="domain" description="Beta-hexosaminidase bacterial type N-terminal" evidence="9">
    <location>
        <begin position="25"/>
        <end position="153"/>
    </location>
</feature>
<protein>
    <recommendedName>
        <fullName evidence="3">beta-N-acetylhexosaminidase</fullName>
        <ecNumber evidence="3">3.2.1.52</ecNumber>
    </recommendedName>
</protein>
<dbReference type="PANTHER" id="PTHR22600:SF57">
    <property type="entry name" value="BETA-N-ACETYLHEXOSAMINIDASE"/>
    <property type="match status" value="1"/>
</dbReference>
<evidence type="ECO:0000256" key="7">
    <source>
        <dbReference type="SAM" id="SignalP"/>
    </source>
</evidence>
<dbReference type="Pfam" id="PF00728">
    <property type="entry name" value="Glyco_hydro_20"/>
    <property type="match status" value="1"/>
</dbReference>
<evidence type="ECO:0000256" key="3">
    <source>
        <dbReference type="ARBA" id="ARBA00012663"/>
    </source>
</evidence>
<dbReference type="PANTHER" id="PTHR22600">
    <property type="entry name" value="BETA-HEXOSAMINIDASE"/>
    <property type="match status" value="1"/>
</dbReference>
<dbReference type="Pfam" id="PF02838">
    <property type="entry name" value="Glyco_hydro_20b"/>
    <property type="match status" value="1"/>
</dbReference>
<keyword evidence="5" id="KW-0326">Glycosidase</keyword>
<evidence type="ECO:0000259" key="9">
    <source>
        <dbReference type="Pfam" id="PF02838"/>
    </source>
</evidence>
<dbReference type="InterPro" id="IPR017853">
    <property type="entry name" value="GH"/>
</dbReference>
<name>A0A098YNI6_9BACT</name>
<feature type="active site" description="Proton donor" evidence="6">
    <location>
        <position position="331"/>
    </location>
</feature>
<dbReference type="OrthoDB" id="1090159at2"/>
<comment type="caution">
    <text evidence="10">The sequence shown here is derived from an EMBL/GenBank/DDBJ whole genome shotgun (WGS) entry which is preliminary data.</text>
</comment>
<gene>
    <name evidence="10" type="ORF">HMPREF9304_10950</name>
</gene>
<dbReference type="RefSeq" id="WP_036928789.1">
    <property type="nucleotide sequence ID" value="NZ_JRPQ01000160.1"/>
</dbReference>
<accession>A0A098YNI6</accession>
<evidence type="ECO:0000256" key="5">
    <source>
        <dbReference type="ARBA" id="ARBA00023295"/>
    </source>
</evidence>
<dbReference type="Gene3D" id="3.30.379.10">
    <property type="entry name" value="Chitobiase/beta-hexosaminidase domain 2-like"/>
    <property type="match status" value="1"/>
</dbReference>
<keyword evidence="4" id="KW-0378">Hydrolase</keyword>
<dbReference type="EC" id="3.2.1.52" evidence="3"/>
<dbReference type="SUPFAM" id="SSF55545">
    <property type="entry name" value="beta-N-acetylhexosaminidase-like domain"/>
    <property type="match status" value="1"/>
</dbReference>
<feature type="signal peptide" evidence="7">
    <location>
        <begin position="1"/>
        <end position="20"/>
    </location>
</feature>
<feature type="domain" description="Glycoside hydrolase family 20 catalytic" evidence="8">
    <location>
        <begin position="157"/>
        <end position="499"/>
    </location>
</feature>
<dbReference type="SUPFAM" id="SSF51445">
    <property type="entry name" value="(Trans)glycosidases"/>
    <property type="match status" value="1"/>
</dbReference>
<dbReference type="GO" id="GO:0004563">
    <property type="term" value="F:beta-N-acetylhexosaminidase activity"/>
    <property type="evidence" value="ECO:0007669"/>
    <property type="project" value="UniProtKB-EC"/>
</dbReference>
<keyword evidence="7" id="KW-0732">Signal</keyword>
<evidence type="ECO:0000256" key="6">
    <source>
        <dbReference type="PIRSR" id="PIRSR625705-1"/>
    </source>
</evidence>
<dbReference type="InterPro" id="IPR015882">
    <property type="entry name" value="HEX_bac_N"/>
</dbReference>
<comment type="similarity">
    <text evidence="2">Belongs to the glycosyl hydrolase 20 family.</text>
</comment>
<evidence type="ECO:0000313" key="10">
    <source>
        <dbReference type="EMBL" id="KGI21320.1"/>
    </source>
</evidence>
<evidence type="ECO:0000259" key="8">
    <source>
        <dbReference type="Pfam" id="PF00728"/>
    </source>
</evidence>
<dbReference type="GO" id="GO:0030203">
    <property type="term" value="P:glycosaminoglycan metabolic process"/>
    <property type="evidence" value="ECO:0007669"/>
    <property type="project" value="TreeGrafter"/>
</dbReference>
<comment type="catalytic activity">
    <reaction evidence="1">
        <text>Hydrolysis of terminal non-reducing N-acetyl-D-hexosamine residues in N-acetyl-beta-D-hexosaminides.</text>
        <dbReference type="EC" id="3.2.1.52"/>
    </reaction>
</comment>
<proteinExistence type="inferred from homology"/>
<evidence type="ECO:0000256" key="1">
    <source>
        <dbReference type="ARBA" id="ARBA00001231"/>
    </source>
</evidence>
<dbReference type="GO" id="GO:0005975">
    <property type="term" value="P:carbohydrate metabolic process"/>
    <property type="evidence" value="ECO:0007669"/>
    <property type="project" value="InterPro"/>
</dbReference>
<dbReference type="PRINTS" id="PR00738">
    <property type="entry name" value="GLHYDRLASE20"/>
</dbReference>
<dbReference type="GO" id="GO:0016020">
    <property type="term" value="C:membrane"/>
    <property type="evidence" value="ECO:0007669"/>
    <property type="project" value="TreeGrafter"/>
</dbReference>